<comment type="caution">
    <text evidence="1">The sequence shown here is derived from an EMBL/GenBank/DDBJ whole genome shotgun (WGS) entry which is preliminary data.</text>
</comment>
<dbReference type="PATRIC" id="fig|1227271.3.peg.2043"/>
<accession>A0A0E2LME2</accession>
<gene>
    <name evidence="1" type="ORF">HMPREF1555_02328</name>
</gene>
<name>A0A0E2LME2_PORGN</name>
<sequence length="86" mass="9677">MSDENPTPDLHLYMDAILRRFRPSDAEDATHFFTTAEVCDAIRVLNPEIKGLALAVVHDALVEAGFRLGSPLGMQSLAFRWMMEEK</sequence>
<dbReference type="EMBL" id="AWUW01000157">
    <property type="protein sequence ID" value="ERJ63671.1"/>
    <property type="molecule type" value="Genomic_DNA"/>
</dbReference>
<dbReference type="Proteomes" id="UP000016630">
    <property type="component" value="Unassembled WGS sequence"/>
</dbReference>
<proteinExistence type="predicted"/>
<dbReference type="RefSeq" id="WP_021664964.1">
    <property type="nucleotide sequence ID" value="NZ_KI259111.1"/>
</dbReference>
<organism evidence="1 2">
    <name type="scientific">Porphyromonas gingivalis F0570</name>
    <dbReference type="NCBI Taxonomy" id="1227271"/>
    <lineage>
        <taxon>Bacteria</taxon>
        <taxon>Pseudomonadati</taxon>
        <taxon>Bacteroidota</taxon>
        <taxon>Bacteroidia</taxon>
        <taxon>Bacteroidales</taxon>
        <taxon>Porphyromonadaceae</taxon>
        <taxon>Porphyromonas</taxon>
    </lineage>
</organism>
<protein>
    <submittedName>
        <fullName evidence="1">Uncharacterized protein</fullName>
    </submittedName>
</protein>
<evidence type="ECO:0000313" key="1">
    <source>
        <dbReference type="EMBL" id="ERJ63671.1"/>
    </source>
</evidence>
<reference evidence="1 2" key="1">
    <citation type="submission" date="2013-06" db="EMBL/GenBank/DDBJ databases">
        <authorList>
            <person name="Weinstock G."/>
            <person name="Sodergren E."/>
            <person name="Lobos E.A."/>
            <person name="Fulton L."/>
            <person name="Fulton R."/>
            <person name="Courtney L."/>
            <person name="Fronick C."/>
            <person name="O'Laughlin M."/>
            <person name="Godfrey J."/>
            <person name="Wilson R.M."/>
            <person name="Miner T."/>
            <person name="Farmer C."/>
            <person name="Delehaunty K."/>
            <person name="Cordes M."/>
            <person name="Minx P."/>
            <person name="Tomlinson C."/>
            <person name="Chen J."/>
            <person name="Wollam A."/>
            <person name="Pepin K.H."/>
            <person name="Bhonagiri V."/>
            <person name="Zhang X."/>
            <person name="Warren W."/>
            <person name="Mitreva M."/>
            <person name="Mardis E.R."/>
            <person name="Wilson R.K."/>
        </authorList>
    </citation>
    <scope>NUCLEOTIDE SEQUENCE [LARGE SCALE GENOMIC DNA]</scope>
    <source>
        <strain evidence="1 2">F0570</strain>
    </source>
</reference>
<evidence type="ECO:0000313" key="2">
    <source>
        <dbReference type="Proteomes" id="UP000016630"/>
    </source>
</evidence>
<dbReference type="HOGENOM" id="CLU_187664_0_0_10"/>
<dbReference type="AlphaFoldDB" id="A0A0E2LME2"/>